<dbReference type="Pfam" id="PF21537">
    <property type="entry name" value="DUF1980_C"/>
    <property type="match status" value="1"/>
</dbReference>
<dbReference type="PANTHER" id="PTHR40047">
    <property type="entry name" value="UPF0703 PROTEIN YCGQ"/>
    <property type="match status" value="1"/>
</dbReference>
<feature type="transmembrane region" description="Helical" evidence="1">
    <location>
        <begin position="91"/>
        <end position="108"/>
    </location>
</feature>
<evidence type="ECO:0000259" key="3">
    <source>
        <dbReference type="Pfam" id="PF21537"/>
    </source>
</evidence>
<evidence type="ECO:0000259" key="2">
    <source>
        <dbReference type="Pfam" id="PF09323"/>
    </source>
</evidence>
<dbReference type="NCBIfam" id="TIGR03943">
    <property type="entry name" value="TIGR03943 family putative permease subunit"/>
    <property type="match status" value="1"/>
</dbReference>
<gene>
    <name evidence="4" type="ORF">J5Y03_16045</name>
</gene>
<dbReference type="Proteomes" id="UP000682134">
    <property type="component" value="Unassembled WGS sequence"/>
</dbReference>
<feature type="transmembrane region" description="Helical" evidence="1">
    <location>
        <begin position="40"/>
        <end position="60"/>
    </location>
</feature>
<feature type="domain" description="DUF1980" evidence="2">
    <location>
        <begin position="11"/>
        <end position="122"/>
    </location>
</feature>
<dbReference type="InterPro" id="IPR048447">
    <property type="entry name" value="DUF1980_C"/>
</dbReference>
<name>A0A940NLI3_9BACI</name>
<evidence type="ECO:0000313" key="4">
    <source>
        <dbReference type="EMBL" id="MBP0726670.1"/>
    </source>
</evidence>
<evidence type="ECO:0000256" key="1">
    <source>
        <dbReference type="SAM" id="Phobius"/>
    </source>
</evidence>
<dbReference type="InterPro" id="IPR052955">
    <property type="entry name" value="UPF0703_membrane_permease"/>
</dbReference>
<sequence length="286" mass="32261">MKKRNINHFMIRGIILLGFTILLIRLVLTGDLKFFIAPKMAPLTYFSIVAFLLMGIGQFWKNKTTNDDKHCDCNCKCGIDHGTSNSGKKSIIIYSLFIIPILTGIFFSNNTLDSAIAANRGVDLGNKMTNLNTSKSYNSNISQFSNSGQETYDVLNKNNTIYNNLVNSKKITVNDDYFTFTMNTIAQRLDLFLRKEIEYDGFVYRPDGFPHNQIVVARFGIYCCIADANIVGLLSTGNVSNLKDNEWVKVDGILDMTHYQGAVVPALRIKTIQKIPKPSDPYVYFK</sequence>
<dbReference type="RefSeq" id="WP_209407012.1">
    <property type="nucleotide sequence ID" value="NZ_JAGIYQ010000013.1"/>
</dbReference>
<dbReference type="InterPro" id="IPR015402">
    <property type="entry name" value="DUF1980"/>
</dbReference>
<keyword evidence="1" id="KW-0812">Transmembrane</keyword>
<reference evidence="4" key="1">
    <citation type="submission" date="2021-04" db="EMBL/GenBank/DDBJ databases">
        <title>Genome seq and assembly of Bacillus sp.</title>
        <authorList>
            <person name="Chhetri G."/>
        </authorList>
    </citation>
    <scope>NUCLEOTIDE SEQUENCE</scope>
    <source>
        <strain evidence="4">RG28</strain>
    </source>
</reference>
<organism evidence="4 5">
    <name type="scientific">Gottfriedia endophytica</name>
    <dbReference type="NCBI Taxonomy" id="2820819"/>
    <lineage>
        <taxon>Bacteria</taxon>
        <taxon>Bacillati</taxon>
        <taxon>Bacillota</taxon>
        <taxon>Bacilli</taxon>
        <taxon>Bacillales</taxon>
        <taxon>Bacillaceae</taxon>
        <taxon>Gottfriedia</taxon>
    </lineage>
</organism>
<keyword evidence="1" id="KW-1133">Transmembrane helix</keyword>
<accession>A0A940NLI3</accession>
<feature type="domain" description="DUF1980" evidence="3">
    <location>
        <begin position="157"/>
        <end position="284"/>
    </location>
</feature>
<keyword evidence="5" id="KW-1185">Reference proteome</keyword>
<feature type="transmembrane region" description="Helical" evidence="1">
    <location>
        <begin position="9"/>
        <end position="28"/>
    </location>
</feature>
<dbReference type="EMBL" id="JAGIYQ010000013">
    <property type="protein sequence ID" value="MBP0726670.1"/>
    <property type="molecule type" value="Genomic_DNA"/>
</dbReference>
<proteinExistence type="predicted"/>
<protein>
    <submittedName>
        <fullName evidence="4">TIGR03943 family protein</fullName>
    </submittedName>
</protein>
<dbReference type="PANTHER" id="PTHR40047:SF1">
    <property type="entry name" value="UPF0703 PROTEIN YCGQ"/>
    <property type="match status" value="1"/>
</dbReference>
<evidence type="ECO:0000313" key="5">
    <source>
        <dbReference type="Proteomes" id="UP000682134"/>
    </source>
</evidence>
<comment type="caution">
    <text evidence="4">The sequence shown here is derived from an EMBL/GenBank/DDBJ whole genome shotgun (WGS) entry which is preliminary data.</text>
</comment>
<dbReference type="InterPro" id="IPR048493">
    <property type="entry name" value="DUF1980_N"/>
</dbReference>
<dbReference type="AlphaFoldDB" id="A0A940NLI3"/>
<dbReference type="Pfam" id="PF09323">
    <property type="entry name" value="DUF1980"/>
    <property type="match status" value="1"/>
</dbReference>
<keyword evidence="1" id="KW-0472">Membrane</keyword>